<keyword evidence="9" id="KW-0807">Transducer</keyword>
<dbReference type="GO" id="GO:0007165">
    <property type="term" value="P:signal transduction"/>
    <property type="evidence" value="ECO:0007669"/>
    <property type="project" value="UniProtKB-KW"/>
</dbReference>
<evidence type="ECO:0000256" key="7">
    <source>
        <dbReference type="ARBA" id="ARBA00023136"/>
    </source>
</evidence>
<evidence type="ECO:0000256" key="4">
    <source>
        <dbReference type="ARBA" id="ARBA00022692"/>
    </source>
</evidence>
<dbReference type="EMBL" id="CAJNRD030001124">
    <property type="protein sequence ID" value="CAG5106374.1"/>
    <property type="molecule type" value="Genomic_DNA"/>
</dbReference>
<dbReference type="GO" id="GO:0005886">
    <property type="term" value="C:plasma membrane"/>
    <property type="evidence" value="ECO:0007669"/>
    <property type="project" value="UniProtKB-SubCell"/>
</dbReference>
<dbReference type="PANTHER" id="PTHR21137:SF35">
    <property type="entry name" value="ODORANT RECEPTOR 19A-RELATED"/>
    <property type="match status" value="1"/>
</dbReference>
<evidence type="ECO:0000256" key="2">
    <source>
        <dbReference type="ARBA" id="ARBA00022475"/>
    </source>
</evidence>
<evidence type="ECO:0000256" key="5">
    <source>
        <dbReference type="ARBA" id="ARBA00022725"/>
    </source>
</evidence>
<keyword evidence="8 11" id="KW-0675">Receptor</keyword>
<keyword evidence="12" id="KW-1185">Reference proteome</keyword>
<keyword evidence="2" id="KW-1003">Cell membrane</keyword>
<evidence type="ECO:0000256" key="10">
    <source>
        <dbReference type="SAM" id="Phobius"/>
    </source>
</evidence>
<dbReference type="InterPro" id="IPR004117">
    <property type="entry name" value="7tm6_olfct_rcpt"/>
</dbReference>
<feature type="transmembrane region" description="Helical" evidence="10">
    <location>
        <begin position="183"/>
        <end position="205"/>
    </location>
</feature>
<keyword evidence="6 10" id="KW-1133">Transmembrane helix</keyword>
<dbReference type="Pfam" id="PF02949">
    <property type="entry name" value="7tm_6"/>
    <property type="match status" value="1"/>
</dbReference>
<feature type="transmembrane region" description="Helical" evidence="10">
    <location>
        <begin position="74"/>
        <end position="92"/>
    </location>
</feature>
<evidence type="ECO:0000256" key="8">
    <source>
        <dbReference type="ARBA" id="ARBA00023170"/>
    </source>
</evidence>
<comment type="subcellular location">
    <subcellularLocation>
        <location evidence="1">Cell membrane</location>
        <topology evidence="1">Multi-pass membrane protein</topology>
    </subcellularLocation>
</comment>
<dbReference type="GO" id="GO:0004984">
    <property type="term" value="F:olfactory receptor activity"/>
    <property type="evidence" value="ECO:0007669"/>
    <property type="project" value="InterPro"/>
</dbReference>
<name>A0A8J2HNJ2_COTCN</name>
<evidence type="ECO:0000256" key="9">
    <source>
        <dbReference type="ARBA" id="ARBA00023224"/>
    </source>
</evidence>
<accession>A0A8J2HNJ2</accession>
<feature type="transmembrane region" description="Helical" evidence="10">
    <location>
        <begin position="31"/>
        <end position="54"/>
    </location>
</feature>
<keyword evidence="4 10" id="KW-0812">Transmembrane</keyword>
<keyword evidence="5" id="KW-0552">Olfaction</keyword>
<proteinExistence type="predicted"/>
<evidence type="ECO:0000313" key="11">
    <source>
        <dbReference type="EMBL" id="CAG5106374.1"/>
    </source>
</evidence>
<evidence type="ECO:0000313" key="12">
    <source>
        <dbReference type="Proteomes" id="UP000786811"/>
    </source>
</evidence>
<feature type="non-terminal residue" evidence="11">
    <location>
        <position position="1"/>
    </location>
</feature>
<comment type="caution">
    <text evidence="11">The sequence shown here is derived from an EMBL/GenBank/DDBJ whole genome shotgun (WGS) entry which is preliminary data.</text>
</comment>
<dbReference type="Proteomes" id="UP000786811">
    <property type="component" value="Unassembled WGS sequence"/>
</dbReference>
<reference evidence="11" key="1">
    <citation type="submission" date="2021-04" db="EMBL/GenBank/DDBJ databases">
        <authorList>
            <person name="Chebbi M.A.C M."/>
        </authorList>
    </citation>
    <scope>NUCLEOTIDE SEQUENCE</scope>
</reference>
<dbReference type="PANTHER" id="PTHR21137">
    <property type="entry name" value="ODORANT RECEPTOR"/>
    <property type="match status" value="1"/>
</dbReference>
<evidence type="ECO:0000256" key="3">
    <source>
        <dbReference type="ARBA" id="ARBA00022606"/>
    </source>
</evidence>
<keyword evidence="7 10" id="KW-0472">Membrane</keyword>
<dbReference type="OrthoDB" id="6614360at2759"/>
<evidence type="ECO:0000256" key="1">
    <source>
        <dbReference type="ARBA" id="ARBA00004651"/>
    </source>
</evidence>
<gene>
    <name evidence="11" type="ORF">HICCMSTLAB_LOCUS12228</name>
</gene>
<dbReference type="GO" id="GO:0005549">
    <property type="term" value="F:odorant binding"/>
    <property type="evidence" value="ECO:0007669"/>
    <property type="project" value="InterPro"/>
</dbReference>
<dbReference type="AlphaFoldDB" id="A0A8J2HNJ2"/>
<organism evidence="11 12">
    <name type="scientific">Cotesia congregata</name>
    <name type="common">Parasitoid wasp</name>
    <name type="synonym">Apanteles congregatus</name>
    <dbReference type="NCBI Taxonomy" id="51543"/>
    <lineage>
        <taxon>Eukaryota</taxon>
        <taxon>Metazoa</taxon>
        <taxon>Ecdysozoa</taxon>
        <taxon>Arthropoda</taxon>
        <taxon>Hexapoda</taxon>
        <taxon>Insecta</taxon>
        <taxon>Pterygota</taxon>
        <taxon>Neoptera</taxon>
        <taxon>Endopterygota</taxon>
        <taxon>Hymenoptera</taxon>
        <taxon>Apocrita</taxon>
        <taxon>Ichneumonoidea</taxon>
        <taxon>Braconidae</taxon>
        <taxon>Microgastrinae</taxon>
        <taxon>Cotesia</taxon>
    </lineage>
</organism>
<protein>
    <submittedName>
        <fullName evidence="11">Olfactory receptor 158</fullName>
    </submittedName>
</protein>
<evidence type="ECO:0000256" key="6">
    <source>
        <dbReference type="ARBA" id="ARBA00022989"/>
    </source>
</evidence>
<sequence>MDSTLHSLLGINRFLLERLGQWPHQSELNKICSFISAVFFLFTQVLFQVFYKFFRITGGMIAASCDMPVFLESIPPVLVSFVCLIKFTNFIINAEKMKKLLNTMDYDWKTINDPEEKRILHFWATRSRKYSAVCGSMVPFMLSPVVPMIIRLFPEELISPNNSIALIRPLMFRVDYFLNIDKYYHLIVFHSIFGTLAYITVAAGIDSMFLVYVQHACAMFHIIGFPHRHRVSHLSDDDNIDIDFKPHILNDKPYQQMVKCIIEHSKTLEFSQTIESANTMSFFLQLGMNMITISFTGFQVVSTLDEPGIAFRNAGFSITQTSILFFVSWPSQRLADESVKACLATTRAAWYLTSSKTRQLLQLFIMRSAVPCQLTAGKFYLLNMQNFSAVVKTSVSYMMILLSTQ</sequence>
<keyword evidence="3" id="KW-0716">Sensory transduction</keyword>